<feature type="compositionally biased region" description="Basic and acidic residues" evidence="1">
    <location>
        <begin position="1372"/>
        <end position="1388"/>
    </location>
</feature>
<feature type="region of interest" description="Disordered" evidence="1">
    <location>
        <begin position="1295"/>
        <end position="1459"/>
    </location>
</feature>
<organism evidence="3 4">
    <name type="scientific">Shewanella baltica (strain OS155 / ATCC BAA-1091)</name>
    <dbReference type="NCBI Taxonomy" id="325240"/>
    <lineage>
        <taxon>Bacteria</taxon>
        <taxon>Pseudomonadati</taxon>
        <taxon>Pseudomonadota</taxon>
        <taxon>Gammaproteobacteria</taxon>
        <taxon>Alteromonadales</taxon>
        <taxon>Shewanellaceae</taxon>
        <taxon>Shewanella</taxon>
    </lineage>
</organism>
<evidence type="ECO:0000313" key="3">
    <source>
        <dbReference type="EMBL" id="ABN63288.1"/>
    </source>
</evidence>
<dbReference type="PANTHER" id="PTHR38690">
    <property type="entry name" value="PROTEASE-RELATED"/>
    <property type="match status" value="1"/>
</dbReference>
<protein>
    <recommendedName>
        <fullName evidence="2">YhdP central domain-containing protein</fullName>
    </recommendedName>
</protein>
<proteinExistence type="predicted"/>
<dbReference type="Pfam" id="PF13116">
    <property type="entry name" value="YhdP"/>
    <property type="match status" value="1"/>
</dbReference>
<dbReference type="NCBIfam" id="TIGR02099">
    <property type="entry name" value="YhdP family protein"/>
    <property type="match status" value="1"/>
</dbReference>
<name>A3D975_SHEB5</name>
<dbReference type="InterPro" id="IPR011836">
    <property type="entry name" value="YhdP"/>
</dbReference>
<dbReference type="KEGG" id="sbl:Sbal_3817"/>
<evidence type="ECO:0000259" key="2">
    <source>
        <dbReference type="Pfam" id="PF13116"/>
    </source>
</evidence>
<dbReference type="Proteomes" id="UP000001557">
    <property type="component" value="Chromosome"/>
</dbReference>
<evidence type="ECO:0000313" key="4">
    <source>
        <dbReference type="Proteomes" id="UP000001557"/>
    </source>
</evidence>
<dbReference type="InterPro" id="IPR025263">
    <property type="entry name" value="YhdP_central"/>
</dbReference>
<feature type="compositionally biased region" description="Basic and acidic residues" evidence="1">
    <location>
        <begin position="1322"/>
        <end position="1335"/>
    </location>
</feature>
<dbReference type="OrthoDB" id="9762238at2"/>
<dbReference type="PANTHER" id="PTHR38690:SF1">
    <property type="entry name" value="PROTEASE"/>
    <property type="match status" value="1"/>
</dbReference>
<reference evidence="3 4" key="1">
    <citation type="submission" date="2007-02" db="EMBL/GenBank/DDBJ databases">
        <title>Complete sequence of chromosome of Shewanella baltica OS155.</title>
        <authorList>
            <consortium name="US DOE Joint Genome Institute"/>
            <person name="Copeland A."/>
            <person name="Lucas S."/>
            <person name="Lapidus A."/>
            <person name="Barry K."/>
            <person name="Detter J.C."/>
            <person name="Glavina del Rio T."/>
            <person name="Hammon N."/>
            <person name="Israni S."/>
            <person name="Dalin E."/>
            <person name="Tice H."/>
            <person name="Pitluck S."/>
            <person name="Sims D.R."/>
            <person name="Brettin T."/>
            <person name="Bruce D."/>
            <person name="Han C."/>
            <person name="Tapia R."/>
            <person name="Brainard J."/>
            <person name="Schmutz J."/>
            <person name="Larimer F."/>
            <person name="Land M."/>
            <person name="Hauser L."/>
            <person name="Kyrpides N."/>
            <person name="Mikhailova N."/>
            <person name="Brettar I."/>
            <person name="Klappenbach J."/>
            <person name="Konstantinidis K."/>
            <person name="Rodrigues J."/>
            <person name="Tiedje J."/>
            <person name="Richardson P."/>
        </authorList>
    </citation>
    <scope>NUCLEOTIDE SEQUENCE [LARGE SCALE GENOMIC DNA]</scope>
    <source>
        <strain evidence="4">OS155 / ATCC BAA-1091</strain>
    </source>
</reference>
<dbReference type="RefSeq" id="WP_011847930.1">
    <property type="nucleotide sequence ID" value="NC_009052.1"/>
</dbReference>
<feature type="compositionally biased region" description="Polar residues" evidence="1">
    <location>
        <begin position="1340"/>
        <end position="1362"/>
    </location>
</feature>
<dbReference type="STRING" id="325240.Sbal_3817"/>
<accession>A3D975</accession>
<gene>
    <name evidence="3" type="ordered locus">Sbal_3817</name>
</gene>
<evidence type="ECO:0000256" key="1">
    <source>
        <dbReference type="SAM" id="MobiDB-lite"/>
    </source>
</evidence>
<sequence precursor="true">MAAPFTAKKLSRFCWQFIALILVLFALAVSLIRGLLPQVDGVRQQLVDYVKSEYKVDVQVGELSAHWQAFGPAINIDNLVIPPQEQLPVTLIIKNVQVKLDFWQSLLTFTPRIEDVNFDGVHIALNMDKLTENNPAATNKTPQVDWLYALLLKQLDRFSLTHATVQLLSLRQEFRPIHIRQLNWRNNGERHRGAGELYLDDNASEHESLGLQLDLNGDGANPDSLTGQIYLAANSLDLGEWASRQPNPYDASKKLPLEGVVNLKAWFTFADRSISSAMVHFEPSWLQWTLKEVPQRFEIQAGDIVWQPKDSGWEVQSSGLDFVTNGEHWPQLTLAAKRQHDEFFAYVNQVNTQNLLPLLPLFPGVDKAVLHQWHAFAPEASIGPIRLYQKADQPLLATSEVKQLHWQKVDGIPNTHPLDLNLHWQDQTLYFSLPAQVYTVDFGDEFSAPLVFNGAAIDGQFNTAELSLNLPQLQLENDDIGLDAALKLDFSAAAHMALAANVHINNVANADKYFPNKAMGESLAEYLDTGLKAGQTQDAQVVWRGPLNGFPFDDNSGVFQAAFTLTDAQFQFQPDWPAVTDLSLNALFENARMDLWLNQGKLMNVDATGAHVFIPAIGEHTLLRIEAELATQGSAATKVLQASPLAGSVGKTLDVVQVQGAVTGNLDISIPLYEGGAEDIRGQISFDNTPVYIAQPGLQLNGVTGIVDFANEVVTGKGIKARLFEQPLNLTFDTQPKGKDFGLNLLLKSRWDLNRLPEELHNPLSDFYQGKISWDGAMTMLFTEKGYQIQAKVTSDMVGTQLSFPGYFAKPEDEPRPLVAEFIGDQNDATLDVKLASHAEFIGGFDAEKGANFSYFDLLLGRLFDEDEARNTEKGHIQIDLGKAKLADWLPVINTFVGQDKLPKTGILVEDIDHDSLFPAVASIDSHIGRLDLLGQQLTELRLNAKPNETGWRFNTVANEFDGWVDFYPNWRTQGLKVVASKFYFSPEVKPDTDADFASDQVLTNLPPVAVNVEDFRFFDKPFGKLVLQASPQAAGYKIQTLSLTTPNVTLQGSGIWQQQAGQNKTDLSVELNATQFNYLSAQLGIDPGVNEAPLKVNADLSWQGAPYAFSLETLNGKVKFDLGKGHLSQVSDKGARIFSLFSLDSLVRKLSLDFTDVFGQGMYFNSFNGNLQIDNGVVKTTDTEMDAIAGNMKVRGYTDLTTESLNYDIRFVPQLASSVPTVVLLSTSAWTLGLGAFALTKVLEPVIEVISEIRFRVTGTMAEPVVEELERKSKEIEIPEAILPVVGVERPAAPTEAASHNADITQPVEAKSTEAQSTEAKPIEIKSTEIKPTEVKPSNAKSEPTQAPLSQISEPQLQATQPEALEPQAVKPEEARTEESKSEELKPATDQIKAPDLKLVQPQATPSLEVPNTPATPENQPAVEPIKQIQGDQNAHQPVAMSEQSRRQRQSAVYRIAA</sequence>
<feature type="domain" description="YhdP central" evidence="2">
    <location>
        <begin position="8"/>
        <end position="1267"/>
    </location>
</feature>
<keyword evidence="4" id="KW-1185">Reference proteome</keyword>
<dbReference type="EMBL" id="CP000563">
    <property type="protein sequence ID" value="ABN63288.1"/>
    <property type="molecule type" value="Genomic_DNA"/>
</dbReference>
<dbReference type="HOGENOM" id="CLU_003522_0_0_6"/>